<gene>
    <name evidence="3" type="ORF">FAM09_14720</name>
</gene>
<keyword evidence="2" id="KW-0325">Glycoprotein</keyword>
<dbReference type="PANTHER" id="PTHR42970">
    <property type="entry name" value="PECTATE LYASE C-RELATED"/>
    <property type="match status" value="1"/>
</dbReference>
<proteinExistence type="predicted"/>
<protein>
    <submittedName>
        <fullName evidence="3">Pectate lyase</fullName>
    </submittedName>
</protein>
<reference evidence="3 4" key="1">
    <citation type="submission" date="2019-04" db="EMBL/GenBank/DDBJ databases">
        <title>Niastella caeni sp. nov., isolated from activated sludge.</title>
        <authorList>
            <person name="Sheng M."/>
        </authorList>
    </citation>
    <scope>NUCLEOTIDE SEQUENCE [LARGE SCALE GENOMIC DNA]</scope>
    <source>
        <strain evidence="3 4">HX-2-15</strain>
    </source>
</reference>
<dbReference type="Proteomes" id="UP000306918">
    <property type="component" value="Unassembled WGS sequence"/>
</dbReference>
<keyword evidence="1" id="KW-0479">Metal-binding</keyword>
<dbReference type="GO" id="GO:0046872">
    <property type="term" value="F:metal ion binding"/>
    <property type="evidence" value="ECO:0007669"/>
    <property type="project" value="UniProtKB-KW"/>
</dbReference>
<dbReference type="InterPro" id="IPR011050">
    <property type="entry name" value="Pectin_lyase_fold/virulence"/>
</dbReference>
<dbReference type="SUPFAM" id="SSF51126">
    <property type="entry name" value="Pectin lyase-like"/>
    <property type="match status" value="1"/>
</dbReference>
<name>A0A4S8HZX2_9BACT</name>
<keyword evidence="3" id="KW-0456">Lyase</keyword>
<dbReference type="InterPro" id="IPR052063">
    <property type="entry name" value="Polysaccharide_Lyase_1"/>
</dbReference>
<dbReference type="Gene3D" id="2.160.20.10">
    <property type="entry name" value="Single-stranded right-handed beta-helix, Pectin lyase-like"/>
    <property type="match status" value="1"/>
</dbReference>
<evidence type="ECO:0000256" key="2">
    <source>
        <dbReference type="ARBA" id="ARBA00023180"/>
    </source>
</evidence>
<evidence type="ECO:0000313" key="4">
    <source>
        <dbReference type="Proteomes" id="UP000306918"/>
    </source>
</evidence>
<comment type="caution">
    <text evidence="3">The sequence shown here is derived from an EMBL/GenBank/DDBJ whole genome shotgun (WGS) entry which is preliminary data.</text>
</comment>
<dbReference type="PANTHER" id="PTHR42970:SF1">
    <property type="entry name" value="PECTATE LYASE C-RELATED"/>
    <property type="match status" value="1"/>
</dbReference>
<dbReference type="OrthoDB" id="9803616at2"/>
<dbReference type="GO" id="GO:0016829">
    <property type="term" value="F:lyase activity"/>
    <property type="evidence" value="ECO:0007669"/>
    <property type="project" value="UniProtKB-KW"/>
</dbReference>
<accession>A0A4S8HZX2</accession>
<dbReference type="InterPro" id="IPR012334">
    <property type="entry name" value="Pectin_lyas_fold"/>
</dbReference>
<dbReference type="AlphaFoldDB" id="A0A4S8HZX2"/>
<evidence type="ECO:0000256" key="1">
    <source>
        <dbReference type="ARBA" id="ARBA00022723"/>
    </source>
</evidence>
<sequence>MKNCFQSPTGKFIFLALITITAFKNTNAQLIAFPGAEGYGKYATGGRGGKVAAVTNLQNDGPGSLRHALAAYPDEPLTVVFQVSGIIELTSPLTLKRSNVTIAGQTAPGDGICLKGHSFIINGAGKGDNKGNIIIRYIRSRPGSTLRTGVYGLDIENCHDIIIDHCSFSWANEECVAAYDVKNITIQWCIVSEGLYEAGHHKGHRSYGGVWGGQYASYHHNLLAHLNSRTVRFSGARAHDTMAIVDYRNNVIYNWGNKNACYGGDIKIPGGVSKVNIVNNYYQPGPATADTLRFVHAQYARNPDNRVGEWFIAGNYMAGNRELTQNNWQGVDLTALPDSSRARAKSDTVFPVMRIMNNQIAKEAYKAVLAGAGATLPKRDSTDIRIIYEVEHKIASGQGSFGKAGIIDSPAAVGGWATYKNGKALPDTDGDGMPDEWELKNELNPKDAFDGNVVNASGYTNLEVYLNSLVASGK</sequence>
<keyword evidence="4" id="KW-1185">Reference proteome</keyword>
<organism evidence="3 4">
    <name type="scientific">Niastella caeni</name>
    <dbReference type="NCBI Taxonomy" id="2569763"/>
    <lineage>
        <taxon>Bacteria</taxon>
        <taxon>Pseudomonadati</taxon>
        <taxon>Bacteroidota</taxon>
        <taxon>Chitinophagia</taxon>
        <taxon>Chitinophagales</taxon>
        <taxon>Chitinophagaceae</taxon>
        <taxon>Niastella</taxon>
    </lineage>
</organism>
<dbReference type="EMBL" id="STFF01000003">
    <property type="protein sequence ID" value="THU39744.1"/>
    <property type="molecule type" value="Genomic_DNA"/>
</dbReference>
<dbReference type="RefSeq" id="WP_136577876.1">
    <property type="nucleotide sequence ID" value="NZ_STFF01000003.1"/>
</dbReference>
<evidence type="ECO:0000313" key="3">
    <source>
        <dbReference type="EMBL" id="THU39744.1"/>
    </source>
</evidence>